<evidence type="ECO:0000313" key="3">
    <source>
        <dbReference type="Proteomes" id="UP001150266"/>
    </source>
</evidence>
<comment type="caution">
    <text evidence="2">The sequence shown here is derived from an EMBL/GenBank/DDBJ whole genome shotgun (WGS) entry which is preliminary data.</text>
</comment>
<feature type="region of interest" description="Disordered" evidence="1">
    <location>
        <begin position="1"/>
        <end position="24"/>
    </location>
</feature>
<organism evidence="2 3">
    <name type="scientific">Lentinula aciculospora</name>
    <dbReference type="NCBI Taxonomy" id="153920"/>
    <lineage>
        <taxon>Eukaryota</taxon>
        <taxon>Fungi</taxon>
        <taxon>Dikarya</taxon>
        <taxon>Basidiomycota</taxon>
        <taxon>Agaricomycotina</taxon>
        <taxon>Agaricomycetes</taxon>
        <taxon>Agaricomycetidae</taxon>
        <taxon>Agaricales</taxon>
        <taxon>Marasmiineae</taxon>
        <taxon>Omphalotaceae</taxon>
        <taxon>Lentinula</taxon>
    </lineage>
</organism>
<dbReference type="OrthoDB" id="3270863at2759"/>
<sequence length="157" mass="18022">MDNLSDVSEMTHNPSVSSRGASPQPLANDATLKYVVDIIKANAEKDKQMRGEIKSLQERAAKAKTLLQEQHYLLNAEREHRQRIISFLLYHIRNNNRWIGQSVNTKQVDANFLEKMVTNEGRGWKDMGEWEYGELWTGPMVVSNSNIELTASNLEEY</sequence>
<evidence type="ECO:0000313" key="2">
    <source>
        <dbReference type="EMBL" id="KAJ4483497.1"/>
    </source>
</evidence>
<dbReference type="Proteomes" id="UP001150266">
    <property type="component" value="Unassembled WGS sequence"/>
</dbReference>
<reference evidence="2" key="1">
    <citation type="submission" date="2022-08" db="EMBL/GenBank/DDBJ databases">
        <title>A Global Phylogenomic Analysis of the Shiitake Genus Lentinula.</title>
        <authorList>
            <consortium name="DOE Joint Genome Institute"/>
            <person name="Sierra-Patev S."/>
            <person name="Min B."/>
            <person name="Naranjo-Ortiz M."/>
            <person name="Looney B."/>
            <person name="Konkel Z."/>
            <person name="Slot J.C."/>
            <person name="Sakamoto Y."/>
            <person name="Steenwyk J.L."/>
            <person name="Rokas A."/>
            <person name="Carro J."/>
            <person name="Camarero S."/>
            <person name="Ferreira P."/>
            <person name="Molpeceres G."/>
            <person name="Ruiz-Duenas F.J."/>
            <person name="Serrano A."/>
            <person name="Henrissat B."/>
            <person name="Drula E."/>
            <person name="Hughes K.W."/>
            <person name="Mata J.L."/>
            <person name="Ishikawa N.K."/>
            <person name="Vargas-Isla R."/>
            <person name="Ushijima S."/>
            <person name="Smith C.A."/>
            <person name="Ahrendt S."/>
            <person name="Andreopoulos W."/>
            <person name="He G."/>
            <person name="Labutti K."/>
            <person name="Lipzen A."/>
            <person name="Ng V."/>
            <person name="Riley R."/>
            <person name="Sandor L."/>
            <person name="Barry K."/>
            <person name="Martinez A.T."/>
            <person name="Xiao Y."/>
            <person name="Gibbons J.G."/>
            <person name="Terashima K."/>
            <person name="Grigoriev I.V."/>
            <person name="Hibbett D.S."/>
        </authorList>
    </citation>
    <scope>NUCLEOTIDE SEQUENCE</scope>
    <source>
        <strain evidence="2">JLM2183</strain>
    </source>
</reference>
<keyword evidence="3" id="KW-1185">Reference proteome</keyword>
<evidence type="ECO:0000256" key="1">
    <source>
        <dbReference type="SAM" id="MobiDB-lite"/>
    </source>
</evidence>
<dbReference type="EMBL" id="JAOTPV010000004">
    <property type="protein sequence ID" value="KAJ4483497.1"/>
    <property type="molecule type" value="Genomic_DNA"/>
</dbReference>
<gene>
    <name evidence="2" type="ORF">J3R30DRAFT_3224445</name>
</gene>
<accession>A0A9W9DRW4</accession>
<proteinExistence type="predicted"/>
<protein>
    <submittedName>
        <fullName evidence="2">Uncharacterized protein</fullName>
    </submittedName>
</protein>
<name>A0A9W9DRW4_9AGAR</name>
<dbReference type="AlphaFoldDB" id="A0A9W9DRW4"/>
<feature type="compositionally biased region" description="Polar residues" evidence="1">
    <location>
        <begin position="1"/>
        <end position="21"/>
    </location>
</feature>
<feature type="non-terminal residue" evidence="2">
    <location>
        <position position="157"/>
    </location>
</feature>